<proteinExistence type="predicted"/>
<dbReference type="Proteomes" id="UP000030665">
    <property type="component" value="Unassembled WGS sequence"/>
</dbReference>
<keyword evidence="2" id="KW-1185">Reference proteome</keyword>
<sequence length="164" mass="19166">MDVDVWLGRLHDYLTANTIPKARWVPIMKSLVDDKIYKSLNSLGQECTYETLKSHLRRRFRKDDSLFVQRLQFFQRVQKPGESFDDFADELRCLGAEVGKQDDDLKEQFIMGLQDTAAQRHLLDKRPDSFDQAVQIAKQYRAAQASVENMQRRRRLMVTGGCHD</sequence>
<accession>A0A077ZL87</accession>
<reference evidence="1" key="2">
    <citation type="submission" date="2014-03" db="EMBL/GenBank/DDBJ databases">
        <title>The whipworm genome and dual-species transcriptomics of an intimate host-pathogen interaction.</title>
        <authorList>
            <person name="Foth B.J."/>
            <person name="Tsai I.J."/>
            <person name="Reid A.J."/>
            <person name="Bancroft A.J."/>
            <person name="Nichol S."/>
            <person name="Tracey A."/>
            <person name="Holroyd N."/>
            <person name="Cotton J.A."/>
            <person name="Stanley E.J."/>
            <person name="Zarowiecki M."/>
            <person name="Liu J.Z."/>
            <person name="Huckvale T."/>
            <person name="Cooper P.J."/>
            <person name="Grencis R.K."/>
            <person name="Berriman M."/>
        </authorList>
    </citation>
    <scope>NUCLEOTIDE SEQUENCE [LARGE SCALE GENOMIC DNA]</scope>
</reference>
<feature type="non-terminal residue" evidence="1">
    <location>
        <position position="164"/>
    </location>
</feature>
<reference evidence="1" key="1">
    <citation type="submission" date="2014-01" db="EMBL/GenBank/DDBJ databases">
        <authorList>
            <person name="Aslett M."/>
        </authorList>
    </citation>
    <scope>NUCLEOTIDE SEQUENCE</scope>
</reference>
<name>A0A077ZL87_TRITR</name>
<dbReference type="EMBL" id="HG807820">
    <property type="protein sequence ID" value="CDW61082.1"/>
    <property type="molecule type" value="Genomic_DNA"/>
</dbReference>
<dbReference type="AlphaFoldDB" id="A0A077ZL87"/>
<dbReference type="PANTHER" id="PTHR33198:SF19">
    <property type="entry name" value="CCHC-TYPE DOMAIN-CONTAINING PROTEIN"/>
    <property type="match status" value="1"/>
</dbReference>
<dbReference type="PANTHER" id="PTHR33198">
    <property type="entry name" value="ANK_REP_REGION DOMAIN-CONTAINING PROTEIN-RELATED"/>
    <property type="match status" value="1"/>
</dbReference>
<protein>
    <submittedName>
        <fullName evidence="1">Zinc knuckle protein</fullName>
    </submittedName>
</protein>
<organism evidence="1 2">
    <name type="scientific">Trichuris trichiura</name>
    <name type="common">Whipworm</name>
    <name type="synonym">Trichocephalus trichiurus</name>
    <dbReference type="NCBI Taxonomy" id="36087"/>
    <lineage>
        <taxon>Eukaryota</taxon>
        <taxon>Metazoa</taxon>
        <taxon>Ecdysozoa</taxon>
        <taxon>Nematoda</taxon>
        <taxon>Enoplea</taxon>
        <taxon>Dorylaimia</taxon>
        <taxon>Trichinellida</taxon>
        <taxon>Trichuridae</taxon>
        <taxon>Trichuris</taxon>
    </lineage>
</organism>
<dbReference type="OrthoDB" id="6264299at2759"/>
<gene>
    <name evidence="1" type="ORF">TTRE_0000950701</name>
</gene>
<evidence type="ECO:0000313" key="1">
    <source>
        <dbReference type="EMBL" id="CDW61082.1"/>
    </source>
</evidence>
<evidence type="ECO:0000313" key="2">
    <source>
        <dbReference type="Proteomes" id="UP000030665"/>
    </source>
</evidence>
<dbReference type="STRING" id="36087.A0A077ZL87"/>